<evidence type="ECO:0000313" key="2">
    <source>
        <dbReference type="Proteomes" id="UP000800303"/>
    </source>
</evidence>
<keyword evidence="2" id="KW-1185">Reference proteome</keyword>
<reference evidence="1 2" key="1">
    <citation type="submission" date="2020-01" db="EMBL/GenBank/DDBJ databases">
        <title>Polyphasic characterisation and genomic insights into a novel alkali tolerant bacterium VR-M41.</title>
        <authorList>
            <person name="Vemuluri V.R."/>
        </authorList>
    </citation>
    <scope>NUCLEOTIDE SEQUENCE [LARGE SCALE GENOMIC DNA]</scope>
    <source>
        <strain evidence="1 2">VR-M41</strain>
    </source>
</reference>
<dbReference type="RefSeq" id="WP_166273852.1">
    <property type="nucleotide sequence ID" value="NZ_JAAFGS010000003.1"/>
</dbReference>
<protein>
    <recommendedName>
        <fullName evidence="3">Aldehyde-activating protein</fullName>
    </recommendedName>
</protein>
<proteinExistence type="predicted"/>
<accession>A0ABX0F5Z2</accession>
<dbReference type="EMBL" id="JAAFGS010000003">
    <property type="protein sequence ID" value="NGZ75409.1"/>
    <property type="molecule type" value="Genomic_DNA"/>
</dbReference>
<evidence type="ECO:0008006" key="3">
    <source>
        <dbReference type="Google" id="ProtNLM"/>
    </source>
</evidence>
<comment type="caution">
    <text evidence="1">The sequence shown here is derived from an EMBL/GenBank/DDBJ whole genome shotgun (WGS) entry which is preliminary data.</text>
</comment>
<evidence type="ECO:0000313" key="1">
    <source>
        <dbReference type="EMBL" id="NGZ75409.1"/>
    </source>
</evidence>
<dbReference type="Proteomes" id="UP000800303">
    <property type="component" value="Unassembled WGS sequence"/>
</dbReference>
<organism evidence="1 2">
    <name type="scientific">Saccharibacillus alkalitolerans</name>
    <dbReference type="NCBI Taxonomy" id="2705290"/>
    <lineage>
        <taxon>Bacteria</taxon>
        <taxon>Bacillati</taxon>
        <taxon>Bacillota</taxon>
        <taxon>Bacilli</taxon>
        <taxon>Bacillales</taxon>
        <taxon>Paenibacillaceae</taxon>
        <taxon>Saccharibacillus</taxon>
    </lineage>
</organism>
<sequence length="103" mass="11619">MFMKKSCTCIHCFRTFECTGAFSPDGARYISGAVAWMKVLAKEPGRLLLEGSTMCTACAQPQSFLVEYDCETDRYMEVGEMAQNAWQDEWKTPDRQAAFSLGH</sequence>
<name>A0ABX0F5Z2_9BACL</name>
<gene>
    <name evidence="1" type="ORF">GYN08_08760</name>
</gene>